<dbReference type="GO" id="GO:0007017">
    <property type="term" value="P:microtubule-based process"/>
    <property type="evidence" value="ECO:0007669"/>
    <property type="project" value="InterPro"/>
</dbReference>
<evidence type="ECO:0000256" key="5">
    <source>
        <dbReference type="ARBA" id="ARBA00022701"/>
    </source>
</evidence>
<evidence type="ECO:0000256" key="10">
    <source>
        <dbReference type="RuleBase" id="RU365010"/>
    </source>
</evidence>
<keyword evidence="4 10" id="KW-0963">Cytoplasm</keyword>
<dbReference type="Pfam" id="PF01221">
    <property type="entry name" value="Dynein_light"/>
    <property type="match status" value="1"/>
</dbReference>
<dbReference type="GO" id="GO:0015031">
    <property type="term" value="P:protein transport"/>
    <property type="evidence" value="ECO:0007669"/>
    <property type="project" value="UniProtKB-KW"/>
</dbReference>
<dbReference type="SMART" id="SM01375">
    <property type="entry name" value="Dynein_light"/>
    <property type="match status" value="1"/>
</dbReference>
<keyword evidence="3" id="KW-0813">Transport</keyword>
<keyword evidence="10" id="KW-0505">Motor protein</keyword>
<evidence type="ECO:0000313" key="11">
    <source>
        <dbReference type="Proteomes" id="UP000887569"/>
    </source>
</evidence>
<comment type="similarity">
    <text evidence="10">Belongs to the dynein light chain family.</text>
</comment>
<keyword evidence="5 10" id="KW-0493">Microtubule</keyword>
<evidence type="ECO:0000256" key="7">
    <source>
        <dbReference type="ARBA" id="ARBA00022927"/>
    </source>
</evidence>
<dbReference type="SUPFAM" id="SSF54648">
    <property type="entry name" value="DLC"/>
    <property type="match status" value="1"/>
</dbReference>
<evidence type="ECO:0000256" key="8">
    <source>
        <dbReference type="ARBA" id="ARBA00023212"/>
    </source>
</evidence>
<protein>
    <recommendedName>
        <fullName evidence="10">Dynein light chain</fullName>
    </recommendedName>
</protein>
<dbReference type="Gene3D" id="3.30.740.10">
    <property type="entry name" value="Protein Inhibitor Of Neuronal Nitric Oxide Synthase"/>
    <property type="match status" value="1"/>
</dbReference>
<dbReference type="GO" id="GO:0005634">
    <property type="term" value="C:nucleus"/>
    <property type="evidence" value="ECO:0007669"/>
    <property type="project" value="UniProtKB-SubCell"/>
</dbReference>
<proteinExistence type="inferred from homology"/>
<keyword evidence="9" id="KW-0539">Nucleus</keyword>
<keyword evidence="7" id="KW-0653">Protein transport</keyword>
<dbReference type="GO" id="GO:0005874">
    <property type="term" value="C:microtubule"/>
    <property type="evidence" value="ECO:0007669"/>
    <property type="project" value="UniProtKB-KW"/>
</dbReference>
<dbReference type="PANTHER" id="PTHR11886">
    <property type="entry name" value="DYNEIN LIGHT CHAIN"/>
    <property type="match status" value="1"/>
</dbReference>
<evidence type="ECO:0000256" key="3">
    <source>
        <dbReference type="ARBA" id="ARBA00022448"/>
    </source>
</evidence>
<accession>A0A915ARN2</accession>
<evidence type="ECO:0000256" key="1">
    <source>
        <dbReference type="ARBA" id="ARBA00004123"/>
    </source>
</evidence>
<dbReference type="GO" id="GO:0005868">
    <property type="term" value="C:cytoplasmic dynein complex"/>
    <property type="evidence" value="ECO:0007669"/>
    <property type="project" value="TreeGrafter"/>
</dbReference>
<keyword evidence="11" id="KW-1185">Reference proteome</keyword>
<keyword evidence="10" id="KW-0243">Dynein</keyword>
<name>A0A915ARN2_PARUN</name>
<dbReference type="WBParaSite" id="PgR013_g098_t02">
    <property type="protein sequence ID" value="PgR013_g098_t02"/>
    <property type="gene ID" value="PgR013_g098"/>
</dbReference>
<evidence type="ECO:0000256" key="6">
    <source>
        <dbReference type="ARBA" id="ARBA00022816"/>
    </source>
</evidence>
<evidence type="ECO:0000256" key="9">
    <source>
        <dbReference type="ARBA" id="ARBA00023242"/>
    </source>
</evidence>
<dbReference type="AlphaFoldDB" id="A0A915ARN2"/>
<reference evidence="12" key="1">
    <citation type="submission" date="2022-11" db="UniProtKB">
        <authorList>
            <consortium name="WormBaseParasite"/>
        </authorList>
    </citation>
    <scope>IDENTIFICATION</scope>
</reference>
<dbReference type="InterPro" id="IPR037177">
    <property type="entry name" value="DLC_sf"/>
</dbReference>
<evidence type="ECO:0000256" key="2">
    <source>
        <dbReference type="ARBA" id="ARBA00004245"/>
    </source>
</evidence>
<evidence type="ECO:0000313" key="12">
    <source>
        <dbReference type="WBParaSite" id="PgR013_g098_t02"/>
    </source>
</evidence>
<evidence type="ECO:0000256" key="4">
    <source>
        <dbReference type="ARBA" id="ARBA00022490"/>
    </source>
</evidence>
<dbReference type="GO" id="GO:0051028">
    <property type="term" value="P:mRNA transport"/>
    <property type="evidence" value="ECO:0007669"/>
    <property type="project" value="UniProtKB-KW"/>
</dbReference>
<comment type="subcellular location">
    <subcellularLocation>
        <location evidence="2 10">Cytoplasm</location>
        <location evidence="2 10">Cytoskeleton</location>
    </subcellularLocation>
    <subcellularLocation>
        <location evidence="1">Nucleus</location>
    </subcellularLocation>
</comment>
<dbReference type="GO" id="GO:0045505">
    <property type="term" value="F:dynein intermediate chain binding"/>
    <property type="evidence" value="ECO:0007669"/>
    <property type="project" value="TreeGrafter"/>
</dbReference>
<keyword evidence="6" id="KW-0509">mRNA transport</keyword>
<keyword evidence="8 10" id="KW-0206">Cytoskeleton</keyword>
<dbReference type="InterPro" id="IPR001372">
    <property type="entry name" value="Dynein_light_chain_typ-1/2"/>
</dbReference>
<dbReference type="PANTHER" id="PTHR11886:SF35">
    <property type="entry name" value="DYNEIN LIGHT CHAIN"/>
    <property type="match status" value="1"/>
</dbReference>
<sequence>VLFGALEMASTEQIAITQRSVEMLHSRAQIAETIAKNQILSGNNNEQMIACAIKRRFDDLYGSSWQCIVGKSFGCYITHLENHFLFFYFGGFAVLLYKNN</sequence>
<dbReference type="Proteomes" id="UP000887569">
    <property type="component" value="Unplaced"/>
</dbReference>
<dbReference type="FunFam" id="3.30.740.10:FF:000005">
    <property type="entry name" value="Dynein light chain"/>
    <property type="match status" value="1"/>
</dbReference>
<organism evidence="11 12">
    <name type="scientific">Parascaris univalens</name>
    <name type="common">Nematode worm</name>
    <dbReference type="NCBI Taxonomy" id="6257"/>
    <lineage>
        <taxon>Eukaryota</taxon>
        <taxon>Metazoa</taxon>
        <taxon>Ecdysozoa</taxon>
        <taxon>Nematoda</taxon>
        <taxon>Chromadorea</taxon>
        <taxon>Rhabditida</taxon>
        <taxon>Spirurina</taxon>
        <taxon>Ascaridomorpha</taxon>
        <taxon>Ascaridoidea</taxon>
        <taxon>Ascarididae</taxon>
        <taxon>Parascaris</taxon>
    </lineage>
</organism>